<dbReference type="Pfam" id="PF00419">
    <property type="entry name" value="Fimbrial"/>
    <property type="match status" value="1"/>
</dbReference>
<name>A0ABU9FAT6_9ENTR</name>
<dbReference type="EMBL" id="JARXNK020000104">
    <property type="protein sequence ID" value="MEL0553365.1"/>
    <property type="molecule type" value="Genomic_DNA"/>
</dbReference>
<dbReference type="Proteomes" id="UP001312893">
    <property type="component" value="Unassembled WGS sequence"/>
</dbReference>
<evidence type="ECO:0000313" key="3">
    <source>
        <dbReference type="Proteomes" id="UP001312893"/>
    </source>
</evidence>
<dbReference type="InterPro" id="IPR050263">
    <property type="entry name" value="Bact_Fimbrial_Adh_Pro"/>
</dbReference>
<sequence>MIKGQWLYGIILLFLPWLVFADASMSITGVVVASPCTVDSDTVNKTVDFGTLQRRDLRTAGDAGAWQDFNLVLTNCPTGTTTVQATLSGTGDTSDSTAWKNSGSSGNLALRITNGDHTIVYAPGASLLNNINTSSRSAIFPMSARIFTPQGSATVGTFRAVMNIEFTWQ</sequence>
<dbReference type="RefSeq" id="WP_123754342.1">
    <property type="nucleotide sequence ID" value="NZ_JARXNK020000104.1"/>
</dbReference>
<reference evidence="2 3" key="1">
    <citation type="submission" date="2024-04" db="EMBL/GenBank/DDBJ databases">
        <title>Two novel Raoultella species associated with bleeding cankers of broadleaf hosts, Raoultella scottia sp. nov. and Raoultella lignicola sp. nov.</title>
        <authorList>
            <person name="Brady C.L."/>
        </authorList>
    </citation>
    <scope>NUCLEOTIDE SEQUENCE [LARGE SCALE GENOMIC DNA]</scope>
    <source>
        <strain evidence="2 3">TW_WC1a.1</strain>
    </source>
</reference>
<evidence type="ECO:0000259" key="1">
    <source>
        <dbReference type="Pfam" id="PF00419"/>
    </source>
</evidence>
<dbReference type="PANTHER" id="PTHR33420">
    <property type="entry name" value="FIMBRIAL SUBUNIT ELFA-RELATED"/>
    <property type="match status" value="1"/>
</dbReference>
<dbReference type="SUPFAM" id="SSF49401">
    <property type="entry name" value="Bacterial adhesins"/>
    <property type="match status" value="1"/>
</dbReference>
<proteinExistence type="predicted"/>
<protein>
    <submittedName>
        <fullName evidence="2">Fimbrial protein</fullName>
    </submittedName>
</protein>
<dbReference type="InterPro" id="IPR000259">
    <property type="entry name" value="Adhesion_dom_fimbrial"/>
</dbReference>
<organism evidence="2 3">
    <name type="scientific">Raoultella lignicola</name>
    <dbReference type="NCBI Taxonomy" id="3040939"/>
    <lineage>
        <taxon>Bacteria</taxon>
        <taxon>Pseudomonadati</taxon>
        <taxon>Pseudomonadota</taxon>
        <taxon>Gammaproteobacteria</taxon>
        <taxon>Enterobacterales</taxon>
        <taxon>Enterobacteriaceae</taxon>
        <taxon>Klebsiella/Raoultella group</taxon>
        <taxon>Raoultella</taxon>
    </lineage>
</organism>
<dbReference type="PANTHER" id="PTHR33420:SF27">
    <property type="entry name" value="PROTEIN FIMG"/>
    <property type="match status" value="1"/>
</dbReference>
<dbReference type="InterPro" id="IPR008966">
    <property type="entry name" value="Adhesion_dom_sf"/>
</dbReference>
<keyword evidence="3" id="KW-1185">Reference proteome</keyword>
<accession>A0ABU9FAT6</accession>
<gene>
    <name evidence="2" type="ORF">QFI96_016830</name>
</gene>
<feature type="domain" description="Fimbrial-type adhesion" evidence="1">
    <location>
        <begin position="26"/>
        <end position="168"/>
    </location>
</feature>
<comment type="caution">
    <text evidence="2">The sequence shown here is derived from an EMBL/GenBank/DDBJ whole genome shotgun (WGS) entry which is preliminary data.</text>
</comment>
<evidence type="ECO:0000313" key="2">
    <source>
        <dbReference type="EMBL" id="MEL0553365.1"/>
    </source>
</evidence>
<dbReference type="Gene3D" id="2.60.40.1090">
    <property type="entry name" value="Fimbrial-type adhesion domain"/>
    <property type="match status" value="1"/>
</dbReference>
<dbReference type="InterPro" id="IPR036937">
    <property type="entry name" value="Adhesion_dom_fimbrial_sf"/>
</dbReference>